<dbReference type="AlphaFoldDB" id="A0A166D7K3"/>
<name>A0A166D7K3_9AGAM</name>
<evidence type="ECO:0000313" key="2">
    <source>
        <dbReference type="Proteomes" id="UP000076532"/>
    </source>
</evidence>
<dbReference type="Proteomes" id="UP000076532">
    <property type="component" value="Unassembled WGS sequence"/>
</dbReference>
<keyword evidence="2" id="KW-1185">Reference proteome</keyword>
<dbReference type="EMBL" id="KV417618">
    <property type="protein sequence ID" value="KZP14408.1"/>
    <property type="molecule type" value="Genomic_DNA"/>
</dbReference>
<reference evidence="1 2" key="1">
    <citation type="journal article" date="2016" name="Mol. Biol. Evol.">
        <title>Comparative Genomics of Early-Diverging Mushroom-Forming Fungi Provides Insights into the Origins of Lignocellulose Decay Capabilities.</title>
        <authorList>
            <person name="Nagy L.G."/>
            <person name="Riley R."/>
            <person name="Tritt A."/>
            <person name="Adam C."/>
            <person name="Daum C."/>
            <person name="Floudas D."/>
            <person name="Sun H."/>
            <person name="Yadav J.S."/>
            <person name="Pangilinan J."/>
            <person name="Larsson K.H."/>
            <person name="Matsuura K."/>
            <person name="Barry K."/>
            <person name="Labutti K."/>
            <person name="Kuo R."/>
            <person name="Ohm R.A."/>
            <person name="Bhattacharya S.S."/>
            <person name="Shirouzu T."/>
            <person name="Yoshinaga Y."/>
            <person name="Martin F.M."/>
            <person name="Grigoriev I.V."/>
            <person name="Hibbett D.S."/>
        </authorList>
    </citation>
    <scope>NUCLEOTIDE SEQUENCE [LARGE SCALE GENOMIC DNA]</scope>
    <source>
        <strain evidence="1 2">CBS 109695</strain>
    </source>
</reference>
<gene>
    <name evidence="1" type="ORF">FIBSPDRAFT_896651</name>
</gene>
<accession>A0A166D7K3</accession>
<protein>
    <submittedName>
        <fullName evidence="1">Uncharacterized protein</fullName>
    </submittedName>
</protein>
<organism evidence="1 2">
    <name type="scientific">Athelia psychrophila</name>
    <dbReference type="NCBI Taxonomy" id="1759441"/>
    <lineage>
        <taxon>Eukaryota</taxon>
        <taxon>Fungi</taxon>
        <taxon>Dikarya</taxon>
        <taxon>Basidiomycota</taxon>
        <taxon>Agaricomycotina</taxon>
        <taxon>Agaricomycetes</taxon>
        <taxon>Agaricomycetidae</taxon>
        <taxon>Atheliales</taxon>
        <taxon>Atheliaceae</taxon>
        <taxon>Athelia</taxon>
    </lineage>
</organism>
<evidence type="ECO:0000313" key="1">
    <source>
        <dbReference type="EMBL" id="KZP14408.1"/>
    </source>
</evidence>
<proteinExistence type="predicted"/>
<sequence>MARESRIHPVTSAHTSSALRLVIYDLNVWACRESQSGSYAMSPPVLPLHERFNLQSSTNLAIPLITSHNVDSCRHFPNPKLYTDPSLSSSSQSTVTWTAKTQGCCMRHSESQNSHLTPAGPKCLLIVTNICPLDFDIAAAYLRCYSILALRLTPSRYMPTLSCMSNFVTHNVSAGAEVTNVNGDIYNTAIYIVDTEQLNHIASLLAEARALDRIAARTRFNYGLGVGSFFALGRSVQLQTNTGLHFQGSHCSAHSTYQWDQRHQGNEKVQIVAASGSMYPWYAKDLAARTWDSRTDGWGCTRDGFGRDEEEFGGLRSQSRDRTSGIYFCTYYSIGVLRHKGHELTVELISSTVSLRRIRRRMKALAAKMRTAKIKIPKWTAARKSRERMVARVIVRKTSGRRLKRM</sequence>